<dbReference type="AlphaFoldDB" id="A0A6A6FPL5"/>
<dbReference type="GO" id="GO:0004066">
    <property type="term" value="F:asparagine synthase (glutamine-hydrolyzing) activity"/>
    <property type="evidence" value="ECO:0007669"/>
    <property type="project" value="InterPro"/>
</dbReference>
<dbReference type="SUPFAM" id="SSF52402">
    <property type="entry name" value="Adenine nucleotide alpha hydrolases-like"/>
    <property type="match status" value="1"/>
</dbReference>
<keyword evidence="2 5" id="KW-0547">Nucleotide-binding</keyword>
<proteinExistence type="inferred from homology"/>
<dbReference type="InterPro" id="IPR029055">
    <property type="entry name" value="Ntn_hydrolases_N"/>
</dbReference>
<feature type="binding site" evidence="6">
    <location>
        <position position="124"/>
    </location>
    <ligand>
        <name>L-glutamine</name>
        <dbReference type="ChEBI" id="CHEBI:58359"/>
    </ligand>
</feature>
<dbReference type="OrthoDB" id="409189at2759"/>
<evidence type="ECO:0000256" key="5">
    <source>
        <dbReference type="PIRNR" id="PIRNR001589"/>
    </source>
</evidence>
<organism evidence="9 10">
    <name type="scientific">Cercospora zeae-maydis SCOH1-5</name>
    <dbReference type="NCBI Taxonomy" id="717836"/>
    <lineage>
        <taxon>Eukaryota</taxon>
        <taxon>Fungi</taxon>
        <taxon>Dikarya</taxon>
        <taxon>Ascomycota</taxon>
        <taxon>Pezizomycotina</taxon>
        <taxon>Dothideomycetes</taxon>
        <taxon>Dothideomycetidae</taxon>
        <taxon>Mycosphaerellales</taxon>
        <taxon>Mycosphaerellaceae</taxon>
        <taxon>Cercospora</taxon>
    </lineage>
</organism>
<dbReference type="InterPro" id="IPR014729">
    <property type="entry name" value="Rossmann-like_a/b/a_fold"/>
</dbReference>
<dbReference type="InterPro" id="IPR006426">
    <property type="entry name" value="Asn_synth_AEB"/>
</dbReference>
<dbReference type="InterPro" id="IPR051786">
    <property type="entry name" value="ASN_synthetase/amidase"/>
</dbReference>
<dbReference type="Gene3D" id="3.60.20.10">
    <property type="entry name" value="Glutamine Phosphoribosylpyrophosphate, subunit 1, domain 1"/>
    <property type="match status" value="1"/>
</dbReference>
<evidence type="ECO:0000256" key="4">
    <source>
        <dbReference type="ARBA" id="ARBA00022962"/>
    </source>
</evidence>
<accession>A0A6A6FPL5</accession>
<comment type="similarity">
    <text evidence="1">Belongs to the asparagine synthetase family.</text>
</comment>
<evidence type="ECO:0000256" key="2">
    <source>
        <dbReference type="ARBA" id="ARBA00022741"/>
    </source>
</evidence>
<dbReference type="GO" id="GO:0005829">
    <property type="term" value="C:cytosol"/>
    <property type="evidence" value="ECO:0007669"/>
    <property type="project" value="TreeGrafter"/>
</dbReference>
<dbReference type="GO" id="GO:0005524">
    <property type="term" value="F:ATP binding"/>
    <property type="evidence" value="ECO:0007669"/>
    <property type="project" value="UniProtKB-KW"/>
</dbReference>
<evidence type="ECO:0000256" key="6">
    <source>
        <dbReference type="PIRSR" id="PIRSR001589-2"/>
    </source>
</evidence>
<evidence type="ECO:0000256" key="7">
    <source>
        <dbReference type="PIRSR" id="PIRSR001589-3"/>
    </source>
</evidence>
<dbReference type="CDD" id="cd01991">
    <property type="entry name" value="Asn_synthase_B_C"/>
    <property type="match status" value="1"/>
</dbReference>
<dbReference type="PANTHER" id="PTHR43284:SF1">
    <property type="entry name" value="ASPARAGINE SYNTHETASE"/>
    <property type="match status" value="1"/>
</dbReference>
<keyword evidence="4" id="KW-0315">Glutamine amidotransferase</keyword>
<dbReference type="PANTHER" id="PTHR43284">
    <property type="entry name" value="ASPARAGINE SYNTHETASE (GLUTAMINE-HYDROLYZING)"/>
    <property type="match status" value="1"/>
</dbReference>
<dbReference type="GO" id="GO:0006529">
    <property type="term" value="P:asparagine biosynthetic process"/>
    <property type="evidence" value="ECO:0007669"/>
    <property type="project" value="InterPro"/>
</dbReference>
<name>A0A6A6FPL5_9PEZI</name>
<dbReference type="PROSITE" id="PS51278">
    <property type="entry name" value="GATASE_TYPE_2"/>
    <property type="match status" value="1"/>
</dbReference>
<dbReference type="CDD" id="cd00712">
    <property type="entry name" value="AsnB"/>
    <property type="match status" value="1"/>
</dbReference>
<feature type="domain" description="Glutamine amidotransferase type-2" evidence="8">
    <location>
        <begin position="2"/>
        <end position="238"/>
    </location>
</feature>
<gene>
    <name evidence="9" type="ORF">CERZMDRAFT_65706</name>
</gene>
<dbReference type="SUPFAM" id="SSF56235">
    <property type="entry name" value="N-terminal nucleophile aminohydrolases (Ntn hydrolases)"/>
    <property type="match status" value="1"/>
</dbReference>
<evidence type="ECO:0000256" key="3">
    <source>
        <dbReference type="ARBA" id="ARBA00022840"/>
    </source>
</evidence>
<dbReference type="Pfam" id="PF00733">
    <property type="entry name" value="Asn_synthase"/>
    <property type="match status" value="1"/>
</dbReference>
<dbReference type="InterPro" id="IPR001962">
    <property type="entry name" value="Asn_synthase"/>
</dbReference>
<evidence type="ECO:0000256" key="1">
    <source>
        <dbReference type="ARBA" id="ARBA00005752"/>
    </source>
</evidence>
<dbReference type="InterPro" id="IPR033738">
    <property type="entry name" value="AsnB_N"/>
</dbReference>
<reference evidence="9" key="1">
    <citation type="journal article" date="2020" name="Stud. Mycol.">
        <title>101 Dothideomycetes genomes: a test case for predicting lifestyles and emergence of pathogens.</title>
        <authorList>
            <person name="Haridas S."/>
            <person name="Albert R."/>
            <person name="Binder M."/>
            <person name="Bloem J."/>
            <person name="Labutti K."/>
            <person name="Salamov A."/>
            <person name="Andreopoulos B."/>
            <person name="Baker S."/>
            <person name="Barry K."/>
            <person name="Bills G."/>
            <person name="Bluhm B."/>
            <person name="Cannon C."/>
            <person name="Castanera R."/>
            <person name="Culley D."/>
            <person name="Daum C."/>
            <person name="Ezra D."/>
            <person name="Gonzalez J."/>
            <person name="Henrissat B."/>
            <person name="Kuo A."/>
            <person name="Liang C."/>
            <person name="Lipzen A."/>
            <person name="Lutzoni F."/>
            <person name="Magnuson J."/>
            <person name="Mondo S."/>
            <person name="Nolan M."/>
            <person name="Ohm R."/>
            <person name="Pangilinan J."/>
            <person name="Park H.-J."/>
            <person name="Ramirez L."/>
            <person name="Alfaro M."/>
            <person name="Sun H."/>
            <person name="Tritt A."/>
            <person name="Yoshinaga Y."/>
            <person name="Zwiers L.-H."/>
            <person name="Turgeon B."/>
            <person name="Goodwin S."/>
            <person name="Spatafora J."/>
            <person name="Crous P."/>
            <person name="Grigoriev I."/>
        </authorList>
    </citation>
    <scope>NUCLEOTIDE SEQUENCE</scope>
    <source>
        <strain evidence="9">SCOH1-5</strain>
    </source>
</reference>
<keyword evidence="10" id="KW-1185">Reference proteome</keyword>
<dbReference type="NCBIfam" id="TIGR01536">
    <property type="entry name" value="asn_synth_AEB"/>
    <property type="match status" value="1"/>
</dbReference>
<evidence type="ECO:0000313" key="10">
    <source>
        <dbReference type="Proteomes" id="UP000799539"/>
    </source>
</evidence>
<keyword evidence="3 5" id="KW-0067">ATP-binding</keyword>
<sequence>MCGFSACVCLPATSTAKNTDDVNPQQLSDSKASHLSLKAELEASLKSLEHRGPDGSGIWISEDAQVGLAHCRLSINDLSPSGIQPFHSSDGHVHAIVNGELYDFDRLRDVCSSEHGYQFQSQSDSELVIALYLIHGTPDFFTHLRGEFAFVLHDDRPESKRTIVARDRYGIKPLLYSVDASPGKLLVASEAKAFLSFGWKPEWDVEAITCAGWMFDNRTLFQGVRKVLPGHYLDIDEFGKIQERTYWDAEYEDKVKCRSEETMIQGTRDRLVEAVRLRLRADVPVGIYLSGGIDSSAIAGIVTDLIRQQNVRLGNEQGATRVKCFSVAFPEASGYDESSIAQRTAEWLGVEVIKKNITEDSLAQDFADAVYHCEHHHFDLNTVAKFALSTLPREHGVPVVLTGEGADEHFAGYPYFPAEYLREADHALPGSHLATHDKERTEMHQAITNEMKAIWRHIGATAYDDKPVFPSRTGPGALAMSDNLLAWHPAATLFTESIQQRLRDYDYRRTVINSHKPKVQAKMRGRWHPLHTAMYMWNKNSLANVLLSCLGDRTEMAHSIEARTPFLDHHLTEYVDRLPPSVKLHYNPVSDSGELGPIYRDKTAKLAMQSLTEKWILREAVKPYITHELYSRKKHPFLAPTKWTRGGPLHNRFSTLLTRENVLQLGFVDHEAVSAAMEKGWGDEADPQSFRMLVYVASWVVLSQRFGVAKALV</sequence>
<feature type="binding site" evidence="6">
    <location>
        <position position="327"/>
    </location>
    <ligand>
        <name>ATP</name>
        <dbReference type="ChEBI" id="CHEBI:30616"/>
    </ligand>
</feature>
<protein>
    <recommendedName>
        <fullName evidence="8">Glutamine amidotransferase type-2 domain-containing protein</fullName>
    </recommendedName>
</protein>
<dbReference type="Proteomes" id="UP000799539">
    <property type="component" value="Unassembled WGS sequence"/>
</dbReference>
<dbReference type="EMBL" id="ML992666">
    <property type="protein sequence ID" value="KAF2215415.1"/>
    <property type="molecule type" value="Genomic_DNA"/>
</dbReference>
<evidence type="ECO:0000313" key="9">
    <source>
        <dbReference type="EMBL" id="KAF2215415.1"/>
    </source>
</evidence>
<dbReference type="Gene3D" id="3.40.50.620">
    <property type="entry name" value="HUPs"/>
    <property type="match status" value="2"/>
</dbReference>
<evidence type="ECO:0000259" key="8">
    <source>
        <dbReference type="PROSITE" id="PS51278"/>
    </source>
</evidence>
<dbReference type="PIRSF" id="PIRSF001589">
    <property type="entry name" value="Asn_synthetase_glu-h"/>
    <property type="match status" value="1"/>
</dbReference>
<feature type="site" description="Important for beta-aspartyl-AMP intermediate formation" evidence="7">
    <location>
        <position position="404"/>
    </location>
</feature>
<dbReference type="InterPro" id="IPR017932">
    <property type="entry name" value="GATase_2_dom"/>
</dbReference>
<dbReference type="Pfam" id="PF13537">
    <property type="entry name" value="GATase_7"/>
    <property type="match status" value="1"/>
</dbReference>